<gene>
    <name evidence="1" type="ORF">PGLA2088_LOCUS16135</name>
</gene>
<dbReference type="EMBL" id="CAJNNW010020326">
    <property type="protein sequence ID" value="CAE8666064.1"/>
    <property type="molecule type" value="Genomic_DNA"/>
</dbReference>
<proteinExistence type="predicted"/>
<protein>
    <recommendedName>
        <fullName evidence="3">Cytidyltransferase-like domain-containing protein</fullName>
    </recommendedName>
</protein>
<organism evidence="1 2">
    <name type="scientific">Polarella glacialis</name>
    <name type="common">Dinoflagellate</name>
    <dbReference type="NCBI Taxonomy" id="89957"/>
    <lineage>
        <taxon>Eukaryota</taxon>
        <taxon>Sar</taxon>
        <taxon>Alveolata</taxon>
        <taxon>Dinophyceae</taxon>
        <taxon>Suessiales</taxon>
        <taxon>Suessiaceae</taxon>
        <taxon>Polarella</taxon>
    </lineage>
</organism>
<dbReference type="AlphaFoldDB" id="A0A813J508"/>
<name>A0A813J508_POLGL</name>
<comment type="caution">
    <text evidence="1">The sequence shown here is derived from an EMBL/GenBank/DDBJ whole genome shotgun (WGS) entry which is preliminary data.</text>
</comment>
<evidence type="ECO:0000313" key="1">
    <source>
        <dbReference type="EMBL" id="CAE8666064.1"/>
    </source>
</evidence>
<feature type="non-terminal residue" evidence="1">
    <location>
        <position position="385"/>
    </location>
</feature>
<accession>A0A813J508</accession>
<evidence type="ECO:0000313" key="2">
    <source>
        <dbReference type="Proteomes" id="UP000626109"/>
    </source>
</evidence>
<sequence>VSTISSTRVWEAIRSGDLAFLSQVVPEEAARLFLAPTPQEIAEFGPELESLLPIVPECAWPAEKFMARLPELEQGKKLALLFTSGAMSPAHLGHLEMLQKAKERLDARGFHTVATWLSPWNDKSAATEASAAGYVPLGAAFRLKIASLTACGDEMSSAASWQSTQKAERDSRESILQAALSLRSTLTEQFHQSLKDETAYVFYVCGHQVAQKYGLYRGLQATDEMGVVVVPREDEEPLMETPSQLVFVADPCCAKVAGLSGLKVRAAIRAGNNTEAAQAMAPAAARYLLAPTETELLDHQADFEKLGVQPFIADPVVSRDKLKEALSSRLGPKAMVPVNDLSKLLQALDPSWTHEELSKLFKASEHNCDGNVSAVGFVDWLFTVR</sequence>
<reference evidence="1" key="1">
    <citation type="submission" date="2021-02" db="EMBL/GenBank/DDBJ databases">
        <authorList>
            <person name="Dougan E. K."/>
            <person name="Rhodes N."/>
            <person name="Thang M."/>
            <person name="Chan C."/>
        </authorList>
    </citation>
    <scope>NUCLEOTIDE SEQUENCE</scope>
</reference>
<dbReference type="Proteomes" id="UP000626109">
    <property type="component" value="Unassembled WGS sequence"/>
</dbReference>
<evidence type="ECO:0008006" key="3">
    <source>
        <dbReference type="Google" id="ProtNLM"/>
    </source>
</evidence>
<dbReference type="InterPro" id="IPR014729">
    <property type="entry name" value="Rossmann-like_a/b/a_fold"/>
</dbReference>
<dbReference type="Gene3D" id="3.40.50.620">
    <property type="entry name" value="HUPs"/>
    <property type="match status" value="1"/>
</dbReference>
<dbReference type="SUPFAM" id="SSF52374">
    <property type="entry name" value="Nucleotidylyl transferase"/>
    <property type="match status" value="1"/>
</dbReference>